<evidence type="ECO:0000313" key="8">
    <source>
        <dbReference type="Proteomes" id="UP000327013"/>
    </source>
</evidence>
<evidence type="ECO:0000256" key="1">
    <source>
        <dbReference type="ARBA" id="ARBA00004370"/>
    </source>
</evidence>
<dbReference type="EMBL" id="CM017325">
    <property type="protein sequence ID" value="KAE8056113.1"/>
    <property type="molecule type" value="Genomic_DNA"/>
</dbReference>
<dbReference type="AlphaFoldDB" id="A0A5N6R6S9"/>
<keyword evidence="3 6" id="KW-0812">Transmembrane</keyword>
<dbReference type="GO" id="GO:0009734">
    <property type="term" value="P:auxin-activated signaling pathway"/>
    <property type="evidence" value="ECO:0007669"/>
    <property type="project" value="InterPro"/>
</dbReference>
<dbReference type="OrthoDB" id="761290at2759"/>
<accession>A0A5N6R6S9</accession>
<organism evidence="7 8">
    <name type="scientific">Carpinus fangiana</name>
    <dbReference type="NCBI Taxonomy" id="176857"/>
    <lineage>
        <taxon>Eukaryota</taxon>
        <taxon>Viridiplantae</taxon>
        <taxon>Streptophyta</taxon>
        <taxon>Embryophyta</taxon>
        <taxon>Tracheophyta</taxon>
        <taxon>Spermatophyta</taxon>
        <taxon>Magnoliopsida</taxon>
        <taxon>eudicotyledons</taxon>
        <taxon>Gunneridae</taxon>
        <taxon>Pentapetalae</taxon>
        <taxon>rosids</taxon>
        <taxon>fabids</taxon>
        <taxon>Fagales</taxon>
        <taxon>Betulaceae</taxon>
        <taxon>Carpinus</taxon>
    </lineage>
</organism>
<keyword evidence="8" id="KW-1185">Reference proteome</keyword>
<comment type="similarity">
    <text evidence="2">Belongs to the tetraspanin (TM4SF) family.</text>
</comment>
<protein>
    <submittedName>
        <fullName evidence="7">Uncharacterized protein</fullName>
    </submittedName>
</protein>
<sequence length="234" mass="26216">MAPDPVEAVTVTVTDQRENQPKADSMNIITEKENQSMREKAIIQVKFLTRVFTILTFVLSLPVLGSVIWLLYMRGCDCEILLRLPKLQMGIGISLLFVFLVSNSVAFLASRFPMPGLVLVMAPLIVMLTMGLALTGAYKMESRTVPGSPMWLKLKVHNHNNWNNIRSCIYDSGACSDLVSRSFMLKSYDFSTKRLSPIEMERKINHIRTTVIAIHGATNKTFFVTTATPAKKDS</sequence>
<evidence type="ECO:0000256" key="6">
    <source>
        <dbReference type="SAM" id="Phobius"/>
    </source>
</evidence>
<name>A0A5N6R6S9_9ROSI</name>
<evidence type="ECO:0000256" key="3">
    <source>
        <dbReference type="ARBA" id="ARBA00022692"/>
    </source>
</evidence>
<evidence type="ECO:0000256" key="2">
    <source>
        <dbReference type="ARBA" id="ARBA00006840"/>
    </source>
</evidence>
<dbReference type="GO" id="GO:0016020">
    <property type="term" value="C:membrane"/>
    <property type="evidence" value="ECO:0007669"/>
    <property type="project" value="UniProtKB-SubCell"/>
</dbReference>
<keyword evidence="5 6" id="KW-0472">Membrane</keyword>
<dbReference type="Proteomes" id="UP000327013">
    <property type="component" value="Chromosome 5"/>
</dbReference>
<dbReference type="PANTHER" id="PTHR32191">
    <property type="entry name" value="TETRASPANIN-8-RELATED"/>
    <property type="match status" value="1"/>
</dbReference>
<comment type="subcellular location">
    <subcellularLocation>
        <location evidence="1">Membrane</location>
    </subcellularLocation>
</comment>
<gene>
    <name evidence="7" type="ORF">FH972_012908</name>
</gene>
<proteinExistence type="inferred from homology"/>
<dbReference type="InterPro" id="IPR044991">
    <property type="entry name" value="TET_plant"/>
</dbReference>
<keyword evidence="4 6" id="KW-1133">Transmembrane helix</keyword>
<feature type="transmembrane region" description="Helical" evidence="6">
    <location>
        <begin position="116"/>
        <end position="138"/>
    </location>
</feature>
<evidence type="ECO:0000313" key="7">
    <source>
        <dbReference type="EMBL" id="KAE8056113.1"/>
    </source>
</evidence>
<feature type="transmembrane region" description="Helical" evidence="6">
    <location>
        <begin position="47"/>
        <end position="71"/>
    </location>
</feature>
<reference evidence="7 8" key="1">
    <citation type="submission" date="2019-06" db="EMBL/GenBank/DDBJ databases">
        <title>A chromosomal-level reference genome of Carpinus fangiana (Coryloideae, Betulaceae).</title>
        <authorList>
            <person name="Yang X."/>
            <person name="Wang Z."/>
            <person name="Zhang L."/>
            <person name="Hao G."/>
            <person name="Liu J."/>
            <person name="Yang Y."/>
        </authorList>
    </citation>
    <scope>NUCLEOTIDE SEQUENCE [LARGE SCALE GENOMIC DNA]</scope>
    <source>
        <strain evidence="7">Cfa_2016G</strain>
        <tissue evidence="7">Leaf</tissue>
    </source>
</reference>
<evidence type="ECO:0000256" key="5">
    <source>
        <dbReference type="ARBA" id="ARBA00023136"/>
    </source>
</evidence>
<feature type="transmembrane region" description="Helical" evidence="6">
    <location>
        <begin position="91"/>
        <end position="109"/>
    </location>
</feature>
<evidence type="ECO:0000256" key="4">
    <source>
        <dbReference type="ARBA" id="ARBA00022989"/>
    </source>
</evidence>